<accession>A0A895XMB4</accession>
<keyword evidence="3" id="KW-1185">Reference proteome</keyword>
<dbReference type="InterPro" id="IPR015424">
    <property type="entry name" value="PyrdxlP-dep_Trfase"/>
</dbReference>
<dbReference type="Gene3D" id="3.40.640.10">
    <property type="entry name" value="Type I PLP-dependent aspartate aminotransferase-like (Major domain)"/>
    <property type="match status" value="1"/>
</dbReference>
<keyword evidence="2" id="KW-0808">Transferase</keyword>
<dbReference type="SUPFAM" id="SSF53383">
    <property type="entry name" value="PLP-dependent transferases"/>
    <property type="match status" value="1"/>
</dbReference>
<dbReference type="KEGG" id="nav:JQS30_09945"/>
<organism evidence="2 3">
    <name type="scientific">Natronoglycomyces albus</name>
    <dbReference type="NCBI Taxonomy" id="2811108"/>
    <lineage>
        <taxon>Bacteria</taxon>
        <taxon>Bacillati</taxon>
        <taxon>Actinomycetota</taxon>
        <taxon>Actinomycetes</taxon>
        <taxon>Glycomycetales</taxon>
        <taxon>Glycomycetaceae</taxon>
        <taxon>Natronoglycomyces</taxon>
    </lineage>
</organism>
<reference evidence="2" key="1">
    <citation type="submission" date="2021-02" db="EMBL/GenBank/DDBJ databases">
        <title>Natronoglycomyces albus gen. nov., sp. nov, a haloalkaliphilic actinobacterium from a soda solonchak soil.</title>
        <authorList>
            <person name="Sorokin D.Y."/>
            <person name="Khijniak T.V."/>
            <person name="Zakharycheva A.P."/>
            <person name="Boueva O.V."/>
            <person name="Ariskina E.V."/>
            <person name="Hahnke R.L."/>
            <person name="Bunk B."/>
            <person name="Sproer C."/>
            <person name="Schumann P."/>
            <person name="Evtushenko L.I."/>
            <person name="Kublanov I.V."/>
        </authorList>
    </citation>
    <scope>NUCLEOTIDE SEQUENCE</scope>
    <source>
        <strain evidence="2">DSM 106290</strain>
    </source>
</reference>
<dbReference type="Gene3D" id="3.90.1150.10">
    <property type="entry name" value="Aspartate Aminotransferase, domain 1"/>
    <property type="match status" value="1"/>
</dbReference>
<dbReference type="Pfam" id="PF00266">
    <property type="entry name" value="Aminotran_5"/>
    <property type="match status" value="1"/>
</dbReference>
<sequence>MNLGELTSSPNVLASHYSRFQVADRLLLTGHSHQAWPDVALDGLTESFTSAARGVDAKWDDALAKADDLRAAVRAWIQDPGADIALGSSTHELLIRLLSGFGILGAKGSGSGRGKIITTDMEFHSATRQLQRLAEDGLEVDVVSAQPVSTLSERIAARCDHHTAAVLVSSVLFTTSQRIPHLDLLATKASKVGAEFIVDAYHHIGPSVFSVADLGLDSAWIVGGGYKYLQWGEGVCWMRLPAHAQQLRPVVTGWYAQFGALSESNESGQVAYGPGGQRFAGSTYDPTSHYRAAAVATFFAEQGLTASFLEQVYRHQVGVLMDAFDGLDLPDSVVTRDRSMATEDLGGFLTLSSPHAAQLQQRLADKEVLTDARGAFLRFGPAPYLTDDQLREAMSILGEVARTV</sequence>
<dbReference type="InterPro" id="IPR015421">
    <property type="entry name" value="PyrdxlP-dep_Trfase_major"/>
</dbReference>
<protein>
    <submittedName>
        <fullName evidence="2">Aminotransferase class V-fold PLP-dependent enzyme</fullName>
    </submittedName>
</protein>
<evidence type="ECO:0000313" key="2">
    <source>
        <dbReference type="EMBL" id="QSB04135.1"/>
    </source>
</evidence>
<dbReference type="InterPro" id="IPR000192">
    <property type="entry name" value="Aminotrans_V_dom"/>
</dbReference>
<dbReference type="EMBL" id="CP070496">
    <property type="protein sequence ID" value="QSB04135.1"/>
    <property type="molecule type" value="Genomic_DNA"/>
</dbReference>
<name>A0A895XMB4_9ACTN</name>
<dbReference type="RefSeq" id="WP_213170134.1">
    <property type="nucleotide sequence ID" value="NZ_CP070496.1"/>
</dbReference>
<dbReference type="GO" id="GO:0008483">
    <property type="term" value="F:transaminase activity"/>
    <property type="evidence" value="ECO:0007669"/>
    <property type="project" value="UniProtKB-KW"/>
</dbReference>
<dbReference type="Proteomes" id="UP000662939">
    <property type="component" value="Chromosome"/>
</dbReference>
<proteinExistence type="predicted"/>
<gene>
    <name evidence="2" type="ORF">JQS30_09945</name>
</gene>
<evidence type="ECO:0000313" key="3">
    <source>
        <dbReference type="Proteomes" id="UP000662939"/>
    </source>
</evidence>
<dbReference type="InterPro" id="IPR015422">
    <property type="entry name" value="PyrdxlP-dep_Trfase_small"/>
</dbReference>
<evidence type="ECO:0000259" key="1">
    <source>
        <dbReference type="Pfam" id="PF00266"/>
    </source>
</evidence>
<keyword evidence="2" id="KW-0032">Aminotransferase</keyword>
<dbReference type="AlphaFoldDB" id="A0A895XMB4"/>
<feature type="domain" description="Aminotransferase class V" evidence="1">
    <location>
        <begin position="45"/>
        <end position="252"/>
    </location>
</feature>